<feature type="domain" description="STING transmembrane" evidence="31">
    <location>
        <begin position="103"/>
        <end position="211"/>
    </location>
</feature>
<evidence type="ECO:0000256" key="8">
    <source>
        <dbReference type="ARBA" id="ARBA00009027"/>
    </source>
</evidence>
<dbReference type="GO" id="GO:0051607">
    <property type="term" value="P:defense response to virus"/>
    <property type="evidence" value="ECO:0007669"/>
    <property type="project" value="TreeGrafter"/>
</dbReference>
<keyword evidence="20" id="KW-1133">Transmembrane helix</keyword>
<dbReference type="GO" id="GO:0005741">
    <property type="term" value="C:mitochondrial outer membrane"/>
    <property type="evidence" value="ECO:0007669"/>
    <property type="project" value="UniProtKB-SubCell"/>
</dbReference>
<keyword evidence="16" id="KW-0547">Nucleotide-binding</keyword>
<accession>L5LCU6</accession>
<dbReference type="GO" id="GO:0061709">
    <property type="term" value="P:reticulophagy"/>
    <property type="evidence" value="ECO:0007669"/>
    <property type="project" value="TreeGrafter"/>
</dbReference>
<dbReference type="InterPro" id="IPR055434">
    <property type="entry name" value="STING_TM"/>
</dbReference>
<dbReference type="FunFam" id="1.20.5.5200:FF:000001">
    <property type="entry name" value="Stimulator of interferon genes protein"/>
    <property type="match status" value="1"/>
</dbReference>
<keyword evidence="33" id="KW-1185">Reference proteome</keyword>
<dbReference type="GO" id="GO:0045087">
    <property type="term" value="P:innate immune response"/>
    <property type="evidence" value="ECO:0007669"/>
    <property type="project" value="UniProtKB-KW"/>
</dbReference>
<keyword evidence="15 32" id="KW-0812">Transmembrane</keyword>
<keyword evidence="24" id="KW-0472">Membrane</keyword>
<evidence type="ECO:0000256" key="26">
    <source>
        <dbReference type="ARBA" id="ARBA00023288"/>
    </source>
</evidence>
<keyword evidence="12" id="KW-0963">Cytoplasm</keyword>
<evidence type="ECO:0000256" key="13">
    <source>
        <dbReference type="ARBA" id="ARBA00022553"/>
    </source>
</evidence>
<dbReference type="GO" id="GO:0005886">
    <property type="term" value="C:plasma membrane"/>
    <property type="evidence" value="ECO:0007669"/>
    <property type="project" value="UniProtKB-SubCell"/>
</dbReference>
<name>L5LCU6_MYODS</name>
<dbReference type="InterPro" id="IPR038623">
    <property type="entry name" value="STING_C_sf"/>
</dbReference>
<dbReference type="eggNOG" id="ENOG502R15M">
    <property type="taxonomic scope" value="Eukaryota"/>
</dbReference>
<evidence type="ECO:0000256" key="29">
    <source>
        <dbReference type="ARBA" id="ARBA00024169"/>
    </source>
</evidence>
<evidence type="ECO:0000256" key="27">
    <source>
        <dbReference type="ARBA" id="ARBA00023303"/>
    </source>
</evidence>
<keyword evidence="28" id="KW-0968">Cytoplasmic vesicle</keyword>
<dbReference type="FunFam" id="3.40.50.12100:FF:000001">
    <property type="entry name" value="Stimulator of interferon genes protein"/>
    <property type="match status" value="1"/>
</dbReference>
<keyword evidence="21" id="KW-0333">Golgi apparatus</keyword>
<keyword evidence="19" id="KW-0391">Immunity</keyword>
<dbReference type="InterPro" id="IPR029158">
    <property type="entry name" value="STING"/>
</dbReference>
<gene>
    <name evidence="32" type="ORF">MDA_GLEAN10012452</name>
</gene>
<keyword evidence="10" id="KW-0813">Transport</keyword>
<keyword evidence="11" id="KW-1003">Cell membrane</keyword>
<protein>
    <recommendedName>
        <fullName evidence="9">Stimulator of interferon genes protein</fullName>
    </recommendedName>
</protein>
<evidence type="ECO:0000256" key="12">
    <source>
        <dbReference type="ARBA" id="ARBA00022490"/>
    </source>
</evidence>
<dbReference type="GO" id="GO:0005789">
    <property type="term" value="C:endoplasmic reticulum membrane"/>
    <property type="evidence" value="ECO:0007669"/>
    <property type="project" value="UniProtKB-SubCell"/>
</dbReference>
<dbReference type="GO" id="GO:0032481">
    <property type="term" value="P:positive regulation of type I interferon production"/>
    <property type="evidence" value="ECO:0007669"/>
    <property type="project" value="InterPro"/>
</dbReference>
<evidence type="ECO:0000256" key="14">
    <source>
        <dbReference type="ARBA" id="ARBA00022588"/>
    </source>
</evidence>
<keyword evidence="26" id="KW-0449">Lipoprotein</keyword>
<keyword evidence="17" id="KW-1000">Mitochondrion outer membrane</keyword>
<evidence type="ECO:0000313" key="33">
    <source>
        <dbReference type="Proteomes" id="UP000010556"/>
    </source>
</evidence>
<dbReference type="Gene3D" id="1.20.5.5200">
    <property type="match status" value="1"/>
</dbReference>
<proteinExistence type="inferred from homology"/>
<keyword evidence="25" id="KW-0564">Palmitate</keyword>
<dbReference type="GO" id="GO:0031410">
    <property type="term" value="C:cytoplasmic vesicle"/>
    <property type="evidence" value="ECO:0007669"/>
    <property type="project" value="UniProtKB-KW"/>
</dbReference>
<evidence type="ECO:0000259" key="30">
    <source>
        <dbReference type="Pfam" id="PF15009"/>
    </source>
</evidence>
<evidence type="ECO:0000256" key="16">
    <source>
        <dbReference type="ARBA" id="ARBA00022741"/>
    </source>
</evidence>
<sequence length="438" mass="49091">MPSLSPRGVSKSSPWVWLGTRVGRGVGRRELGEAAQPGPPSWNNRRVRGAWPWISWYLQMPHSSLHPSIPRPRSHTAKIAAAGLLIACLAAFWFLGESPKHVLQCLLLHLASLQLGLLFKRVCSLVEELRHVHSRYQGSYRRAVRACLGSPIRCGVQVLLSCYFYDALSNKAGLPFTWMLPLLGLSEALSIILNLQGLAPAEISTVCEQRNFNVAHGLAWSFYIGYLRLVLPGLPARIQSYNQSHNNILRGAASHRLYILFPLDCGVPDDLSVVDPNIRFLHELPPQLTDRAGIKGRVYKNSIYELLENGRLVGTCVLEYATPLKTLFAMSQDSRAGFSRQDRLEQAKLFCRTLEDILADAPECQNNCRFIVYQEPEEESSFSLSQEILRHLQQEEREEVTVGSVGTSVVPDSSTLNQEPELLISEMDKPLPLRTDIF</sequence>
<keyword evidence="18" id="KW-0256">Endoplasmic reticulum</keyword>
<keyword evidence="23" id="KW-0496">Mitochondrion</keyword>
<reference evidence="33" key="1">
    <citation type="journal article" date="2013" name="Science">
        <title>Comparative analysis of bat genomes provides insight into the evolution of flight and immunity.</title>
        <authorList>
            <person name="Zhang G."/>
            <person name="Cowled C."/>
            <person name="Shi Z."/>
            <person name="Huang Z."/>
            <person name="Bishop-Lilly K.A."/>
            <person name="Fang X."/>
            <person name="Wynne J.W."/>
            <person name="Xiong Z."/>
            <person name="Baker M.L."/>
            <person name="Zhao W."/>
            <person name="Tachedjian M."/>
            <person name="Zhu Y."/>
            <person name="Zhou P."/>
            <person name="Jiang X."/>
            <person name="Ng J."/>
            <person name="Yang L."/>
            <person name="Wu L."/>
            <person name="Xiao J."/>
            <person name="Feng Y."/>
            <person name="Chen Y."/>
            <person name="Sun X."/>
            <person name="Zhang Y."/>
            <person name="Marsh G.A."/>
            <person name="Crameri G."/>
            <person name="Broder C.C."/>
            <person name="Frey K.G."/>
            <person name="Wang L.F."/>
            <person name="Wang J."/>
        </authorList>
    </citation>
    <scope>NUCLEOTIDE SEQUENCE [LARGE SCALE GENOMIC DNA]</scope>
</reference>
<evidence type="ECO:0000256" key="23">
    <source>
        <dbReference type="ARBA" id="ARBA00023128"/>
    </source>
</evidence>
<feature type="domain" description="STING ligand-binding" evidence="30">
    <location>
        <begin position="213"/>
        <end position="396"/>
    </location>
</feature>
<dbReference type="AlphaFoldDB" id="L5LCU6"/>
<dbReference type="PANTHER" id="PTHR34339">
    <property type="entry name" value="STIMULATOR OF INTERFERON GENES PROTEIN"/>
    <property type="match status" value="1"/>
</dbReference>
<evidence type="ECO:0000256" key="19">
    <source>
        <dbReference type="ARBA" id="ARBA00022859"/>
    </source>
</evidence>
<evidence type="ECO:0000256" key="18">
    <source>
        <dbReference type="ARBA" id="ARBA00022824"/>
    </source>
</evidence>
<evidence type="ECO:0000256" key="20">
    <source>
        <dbReference type="ARBA" id="ARBA00022989"/>
    </source>
</evidence>
<evidence type="ECO:0000256" key="22">
    <source>
        <dbReference type="ARBA" id="ARBA00023065"/>
    </source>
</evidence>
<evidence type="ECO:0000256" key="28">
    <source>
        <dbReference type="ARBA" id="ARBA00023329"/>
    </source>
</evidence>
<dbReference type="GO" id="GO:0000045">
    <property type="term" value="P:autophagosome assembly"/>
    <property type="evidence" value="ECO:0007669"/>
    <property type="project" value="TreeGrafter"/>
</dbReference>
<dbReference type="Proteomes" id="UP000010556">
    <property type="component" value="Unassembled WGS sequence"/>
</dbReference>
<dbReference type="Pfam" id="PF15009">
    <property type="entry name" value="STING_LBD"/>
    <property type="match status" value="1"/>
</dbReference>
<evidence type="ECO:0000256" key="11">
    <source>
        <dbReference type="ARBA" id="ARBA00022475"/>
    </source>
</evidence>
<keyword evidence="14" id="KW-0399">Innate immunity</keyword>
<evidence type="ECO:0000256" key="15">
    <source>
        <dbReference type="ARBA" id="ARBA00022692"/>
    </source>
</evidence>
<dbReference type="GO" id="GO:0048471">
    <property type="term" value="C:perinuclear region of cytoplasm"/>
    <property type="evidence" value="ECO:0007669"/>
    <property type="project" value="UniProtKB-SubCell"/>
</dbReference>
<dbReference type="GO" id="GO:0000421">
    <property type="term" value="C:autophagosome membrane"/>
    <property type="evidence" value="ECO:0007669"/>
    <property type="project" value="UniProtKB-SubCell"/>
</dbReference>
<dbReference type="InterPro" id="IPR055432">
    <property type="entry name" value="STING_LBD"/>
</dbReference>
<dbReference type="GO" id="GO:0016239">
    <property type="term" value="P:positive regulation of macroautophagy"/>
    <property type="evidence" value="ECO:0007669"/>
    <property type="project" value="TreeGrafter"/>
</dbReference>
<evidence type="ECO:0000256" key="10">
    <source>
        <dbReference type="ARBA" id="ARBA00022448"/>
    </source>
</evidence>
<evidence type="ECO:0000256" key="21">
    <source>
        <dbReference type="ARBA" id="ARBA00023034"/>
    </source>
</evidence>
<dbReference type="GO" id="GO:0000139">
    <property type="term" value="C:Golgi membrane"/>
    <property type="evidence" value="ECO:0007669"/>
    <property type="project" value="UniProtKB-SubCell"/>
</dbReference>
<evidence type="ECO:0000256" key="5">
    <source>
        <dbReference type="ARBA" id="ARBA00004556"/>
    </source>
</evidence>
<evidence type="ECO:0000256" key="7">
    <source>
        <dbReference type="ARBA" id="ARBA00004653"/>
    </source>
</evidence>
<evidence type="ECO:0000256" key="2">
    <source>
        <dbReference type="ARBA" id="ARBA00004457"/>
    </source>
</evidence>
<dbReference type="InterPro" id="IPR047191">
    <property type="entry name" value="STING_C_chordates"/>
</dbReference>
<dbReference type="GO" id="GO:0034220">
    <property type="term" value="P:monoatomic ion transmembrane transport"/>
    <property type="evidence" value="ECO:0007669"/>
    <property type="project" value="UniProtKB-KW"/>
</dbReference>
<keyword evidence="22" id="KW-0406">Ion transport</keyword>
<evidence type="ECO:0000256" key="3">
    <source>
        <dbReference type="ARBA" id="ARBA00004477"/>
    </source>
</evidence>
<evidence type="ECO:0000256" key="24">
    <source>
        <dbReference type="ARBA" id="ARBA00023136"/>
    </source>
</evidence>
<dbReference type="Pfam" id="PF23417">
    <property type="entry name" value="STING_TM"/>
    <property type="match status" value="1"/>
</dbReference>
<evidence type="ECO:0000256" key="9">
    <source>
        <dbReference type="ARBA" id="ARBA00018708"/>
    </source>
</evidence>
<evidence type="ECO:0000256" key="25">
    <source>
        <dbReference type="ARBA" id="ARBA00023139"/>
    </source>
</evidence>
<comment type="subcellular location">
    <subcellularLocation>
        <location evidence="6">Cell membrane</location>
        <topology evidence="6">Multi-pass membrane protein</topology>
    </subcellularLocation>
    <subcellularLocation>
        <location evidence="5">Cytoplasm</location>
        <location evidence="5">Perinuclear region</location>
    </subcellularLocation>
    <subcellularLocation>
        <location evidence="4">Cytoplasmic vesicle</location>
        <location evidence="4">Autophagosome membrane</location>
        <topology evidence="4">Multi-pass membrane protein</topology>
    </subcellularLocation>
    <subcellularLocation>
        <location evidence="3">Endoplasmic reticulum membrane</location>
        <topology evidence="3">Multi-pass membrane protein</topology>
    </subcellularLocation>
    <subcellularLocation>
        <location evidence="2">Endoplasmic reticulum-Golgi intermediate compartment membrane</location>
        <topology evidence="2">Multi-pass membrane protein</topology>
    </subcellularLocation>
    <subcellularLocation>
        <location evidence="7">Golgi apparatus membrane</location>
        <topology evidence="7">Multi-pass membrane protein</topology>
    </subcellularLocation>
    <subcellularLocation>
        <location evidence="1">Mitochondrion outer membrane</location>
        <topology evidence="1">Multi-pass membrane protein</topology>
    </subcellularLocation>
</comment>
<comment type="similarity">
    <text evidence="8">Belongs to the STING family.</text>
</comment>
<evidence type="ECO:0000256" key="4">
    <source>
        <dbReference type="ARBA" id="ARBA00004542"/>
    </source>
</evidence>
<organism evidence="32 33">
    <name type="scientific">Myotis davidii</name>
    <name type="common">David's myotis</name>
    <dbReference type="NCBI Taxonomy" id="225400"/>
    <lineage>
        <taxon>Eukaryota</taxon>
        <taxon>Metazoa</taxon>
        <taxon>Chordata</taxon>
        <taxon>Craniata</taxon>
        <taxon>Vertebrata</taxon>
        <taxon>Euteleostomi</taxon>
        <taxon>Mammalia</taxon>
        <taxon>Eutheria</taxon>
        <taxon>Laurasiatheria</taxon>
        <taxon>Chiroptera</taxon>
        <taxon>Yangochiroptera</taxon>
        <taxon>Vespertilionidae</taxon>
        <taxon>Myotis</taxon>
    </lineage>
</organism>
<evidence type="ECO:0000256" key="6">
    <source>
        <dbReference type="ARBA" id="ARBA00004651"/>
    </source>
</evidence>
<keyword evidence="13" id="KW-0597">Phosphoprotein</keyword>
<evidence type="ECO:0000256" key="1">
    <source>
        <dbReference type="ARBA" id="ARBA00004374"/>
    </source>
</evidence>
<dbReference type="PANTHER" id="PTHR34339:SF1">
    <property type="entry name" value="STIMULATOR OF INTERFERON GENES PROTEIN"/>
    <property type="match status" value="1"/>
</dbReference>
<dbReference type="GO" id="GO:0033116">
    <property type="term" value="C:endoplasmic reticulum-Golgi intermediate compartment membrane"/>
    <property type="evidence" value="ECO:0007669"/>
    <property type="project" value="UniProtKB-SubCell"/>
</dbReference>
<dbReference type="GO" id="GO:0061507">
    <property type="term" value="F:2',3'-cyclic GMP-AMP binding"/>
    <property type="evidence" value="ECO:0007669"/>
    <property type="project" value="TreeGrafter"/>
</dbReference>
<keyword evidence="27" id="KW-0407">Ion channel</keyword>
<comment type="catalytic activity">
    <reaction evidence="29">
        <text>H(+)(in) = H(+)(out)</text>
        <dbReference type="Rhea" id="RHEA:34979"/>
        <dbReference type="ChEBI" id="CHEBI:15378"/>
    </reaction>
</comment>
<dbReference type="EMBL" id="KB113185">
    <property type="protein sequence ID" value="ELK23706.1"/>
    <property type="molecule type" value="Genomic_DNA"/>
</dbReference>
<dbReference type="Gene3D" id="3.40.50.12100">
    <property type="entry name" value="Stimulator of interferon genes protein"/>
    <property type="match status" value="1"/>
</dbReference>
<evidence type="ECO:0000313" key="32">
    <source>
        <dbReference type="EMBL" id="ELK23706.1"/>
    </source>
</evidence>
<evidence type="ECO:0000259" key="31">
    <source>
        <dbReference type="Pfam" id="PF23417"/>
    </source>
</evidence>
<dbReference type="GO" id="GO:0002218">
    <property type="term" value="P:activation of innate immune response"/>
    <property type="evidence" value="ECO:0007669"/>
    <property type="project" value="InterPro"/>
</dbReference>
<dbReference type="GO" id="GO:0035438">
    <property type="term" value="F:cyclic-di-GMP binding"/>
    <property type="evidence" value="ECO:0007669"/>
    <property type="project" value="TreeGrafter"/>
</dbReference>
<evidence type="ECO:0000256" key="17">
    <source>
        <dbReference type="ARBA" id="ARBA00022787"/>
    </source>
</evidence>
<dbReference type="CDD" id="cd22658">
    <property type="entry name" value="STING_C_metazoan-like"/>
    <property type="match status" value="1"/>
</dbReference>